<evidence type="ECO:0000313" key="7">
    <source>
        <dbReference type="Proteomes" id="UP000663864"/>
    </source>
</evidence>
<evidence type="ECO:0000313" key="6">
    <source>
        <dbReference type="EMBL" id="CAF3622831.1"/>
    </source>
</evidence>
<evidence type="ECO:0000256" key="1">
    <source>
        <dbReference type="ARBA" id="ARBA00023054"/>
    </source>
</evidence>
<sequence length="304" mass="35452">MSNTKLLSTDTSVLTQRLQNAEKSIIFLQREHASTLASLHEEITKLQQEYSDLTFQLTIGGTVINSVDDSKIRKTVEQLENELYQYKDKIKDLNENLEEKEKLLKDYENRLIVNDRKHALELHKQYDKQRELKIELEHRSILIAELTNQLHREKQHQQNVRNRIQLGQILLPNKPTKLKYNDEQQQQQQQLLSSNRHISKRSSSPSNQSSTDQELTKVLFIGRRPTPPQQLQLISSKNIESHNEQLYTKRQRQLLNNHTENIDLNKITSSRPTNKLSTVLPPIVSKKMPLKAFATITLQREGDA</sequence>
<dbReference type="Proteomes" id="UP000663836">
    <property type="component" value="Unassembled WGS sequence"/>
</dbReference>
<feature type="domain" description="CCDC92/74 N-terminal" evidence="4">
    <location>
        <begin position="16"/>
        <end position="61"/>
    </location>
</feature>
<dbReference type="PANTHER" id="PTHR14882:SF1">
    <property type="entry name" value="CCDC92 DOMAIN-CONTAINING PROTEIN"/>
    <property type="match status" value="1"/>
</dbReference>
<dbReference type="EMBL" id="CAJOBD010000243">
    <property type="protein sequence ID" value="CAF3622831.1"/>
    <property type="molecule type" value="Genomic_DNA"/>
</dbReference>
<evidence type="ECO:0000313" key="5">
    <source>
        <dbReference type="EMBL" id="CAF0783332.1"/>
    </source>
</evidence>
<dbReference type="PANTHER" id="PTHR14882">
    <property type="entry name" value="COILED-COIL DOMAIN-CONTAINING 74A"/>
    <property type="match status" value="1"/>
</dbReference>
<dbReference type="AlphaFoldDB" id="A0A813RMZ7"/>
<name>A0A813RMZ7_9BILA</name>
<evidence type="ECO:0000256" key="2">
    <source>
        <dbReference type="SAM" id="Coils"/>
    </source>
</evidence>
<evidence type="ECO:0000256" key="3">
    <source>
        <dbReference type="SAM" id="MobiDB-lite"/>
    </source>
</evidence>
<dbReference type="InterPro" id="IPR039496">
    <property type="entry name" value="CCDC92/74_N"/>
</dbReference>
<protein>
    <recommendedName>
        <fullName evidence="4">CCDC92/74 N-terminal domain-containing protein</fullName>
    </recommendedName>
</protein>
<dbReference type="InterPro" id="IPR040370">
    <property type="entry name" value="CCDC74A/CCDC74B/CCDC92"/>
</dbReference>
<accession>A0A813RMZ7</accession>
<feature type="compositionally biased region" description="Low complexity" evidence="3">
    <location>
        <begin position="184"/>
        <end position="210"/>
    </location>
</feature>
<dbReference type="EMBL" id="CAJNOT010000026">
    <property type="protein sequence ID" value="CAF0783332.1"/>
    <property type="molecule type" value="Genomic_DNA"/>
</dbReference>
<proteinExistence type="predicted"/>
<feature type="region of interest" description="Disordered" evidence="3">
    <location>
        <begin position="180"/>
        <end position="214"/>
    </location>
</feature>
<feature type="coiled-coil region" evidence="2">
    <location>
        <begin position="29"/>
        <end position="117"/>
    </location>
</feature>
<dbReference type="Pfam" id="PF14916">
    <property type="entry name" value="CCDC92"/>
    <property type="match status" value="1"/>
</dbReference>
<dbReference type="Proteomes" id="UP000663864">
    <property type="component" value="Unassembled WGS sequence"/>
</dbReference>
<organism evidence="5 7">
    <name type="scientific">Rotaria sordida</name>
    <dbReference type="NCBI Taxonomy" id="392033"/>
    <lineage>
        <taxon>Eukaryota</taxon>
        <taxon>Metazoa</taxon>
        <taxon>Spiralia</taxon>
        <taxon>Gnathifera</taxon>
        <taxon>Rotifera</taxon>
        <taxon>Eurotatoria</taxon>
        <taxon>Bdelloidea</taxon>
        <taxon>Philodinida</taxon>
        <taxon>Philodinidae</taxon>
        <taxon>Rotaria</taxon>
    </lineage>
</organism>
<gene>
    <name evidence="6" type="ORF">JBS370_LOCUS4875</name>
    <name evidence="5" type="ORF">ZHD862_LOCUS1511</name>
</gene>
<reference evidence="5" key="1">
    <citation type="submission" date="2021-02" db="EMBL/GenBank/DDBJ databases">
        <authorList>
            <person name="Nowell W R."/>
        </authorList>
    </citation>
    <scope>NUCLEOTIDE SEQUENCE</scope>
</reference>
<evidence type="ECO:0000259" key="4">
    <source>
        <dbReference type="Pfam" id="PF14916"/>
    </source>
</evidence>
<keyword evidence="1 2" id="KW-0175">Coiled coil</keyword>
<comment type="caution">
    <text evidence="5">The sequence shown here is derived from an EMBL/GenBank/DDBJ whole genome shotgun (WGS) entry which is preliminary data.</text>
</comment>